<dbReference type="Pfam" id="PF04321">
    <property type="entry name" value="RmlD_sub_bind"/>
    <property type="match status" value="1"/>
</dbReference>
<dbReference type="Gene3D" id="3.90.25.10">
    <property type="entry name" value="UDP-galactose 4-epimerase, domain 1"/>
    <property type="match status" value="1"/>
</dbReference>
<dbReference type="EMBL" id="CAEZYF010000001">
    <property type="protein sequence ID" value="CAB4703022.1"/>
    <property type="molecule type" value="Genomic_DNA"/>
</dbReference>
<dbReference type="NCBIfam" id="TIGR01214">
    <property type="entry name" value="rmlD"/>
    <property type="match status" value="1"/>
</dbReference>
<dbReference type="InterPro" id="IPR005913">
    <property type="entry name" value="dTDP_dehydrorham_reduct"/>
</dbReference>
<gene>
    <name evidence="3" type="ORF">UFOPK2656_00174</name>
    <name evidence="4" type="ORF">UFOPK3267_01568</name>
    <name evidence="5" type="ORF">UFOPK3651_01744</name>
    <name evidence="2" type="ORF">UFOPK4189_03305</name>
</gene>
<evidence type="ECO:0000313" key="4">
    <source>
        <dbReference type="EMBL" id="CAB4851508.1"/>
    </source>
</evidence>
<reference evidence="2" key="1">
    <citation type="submission" date="2020-05" db="EMBL/GenBank/DDBJ databases">
        <authorList>
            <person name="Chiriac C."/>
            <person name="Salcher M."/>
            <person name="Ghai R."/>
            <person name="Kavagutti S V."/>
        </authorList>
    </citation>
    <scope>NUCLEOTIDE SEQUENCE</scope>
</reference>
<dbReference type="PANTHER" id="PTHR10491:SF4">
    <property type="entry name" value="METHIONINE ADENOSYLTRANSFERASE 2 SUBUNIT BETA"/>
    <property type="match status" value="1"/>
</dbReference>
<dbReference type="SUPFAM" id="SSF51735">
    <property type="entry name" value="NAD(P)-binding Rossmann-fold domains"/>
    <property type="match status" value="1"/>
</dbReference>
<evidence type="ECO:0000313" key="5">
    <source>
        <dbReference type="EMBL" id="CAB4935126.1"/>
    </source>
</evidence>
<dbReference type="Gene3D" id="3.40.50.720">
    <property type="entry name" value="NAD(P)-binding Rossmann-like Domain"/>
    <property type="match status" value="1"/>
</dbReference>
<evidence type="ECO:0000259" key="1">
    <source>
        <dbReference type="Pfam" id="PF04321"/>
    </source>
</evidence>
<dbReference type="InterPro" id="IPR029903">
    <property type="entry name" value="RmlD-like-bd"/>
</dbReference>
<dbReference type="CDD" id="cd05254">
    <property type="entry name" value="dTDP_HR_like_SDR_e"/>
    <property type="match status" value="1"/>
</dbReference>
<accession>A0A6J6ABK3</accession>
<feature type="domain" description="RmlD-like substrate binding" evidence="1">
    <location>
        <begin position="1"/>
        <end position="282"/>
    </location>
</feature>
<protein>
    <submittedName>
        <fullName evidence="2">Unannotated protein</fullName>
    </submittedName>
</protein>
<organism evidence="2">
    <name type="scientific">freshwater metagenome</name>
    <dbReference type="NCBI Taxonomy" id="449393"/>
    <lineage>
        <taxon>unclassified sequences</taxon>
        <taxon>metagenomes</taxon>
        <taxon>ecological metagenomes</taxon>
    </lineage>
</organism>
<name>A0A6J6ABK3_9ZZZZ</name>
<dbReference type="PANTHER" id="PTHR10491">
    <property type="entry name" value="DTDP-4-DEHYDRORHAMNOSE REDUCTASE"/>
    <property type="match status" value="1"/>
</dbReference>
<sequence length="284" mass="30349">MRVLITGARGQLGTDLVRHCTAAGDDVLAVDRAGLDIESRSAVLSAVTALAPDVVLNCASWTAVDACEGDPQRAHSANGLAVRWLAEACARTDAHLVQISTDYVFDGTLHGAYSEWDATNPRSVYGRSKLVGEREAAVLGTGAAVVRTSWVSGEHGNNMLKTIMRLAGERTQLQFVDDQVGQPTFTADLAVVLRRIALDRLSGVVHATNQGAVSWYEFAVEVVTAMGKDPAMVQPIATAELQPQRPAPRPANSVLDNAVLRAAGYAPLRDFREPLREVVQALLS</sequence>
<evidence type="ECO:0000313" key="2">
    <source>
        <dbReference type="EMBL" id="CAB4365563.1"/>
    </source>
</evidence>
<evidence type="ECO:0000313" key="3">
    <source>
        <dbReference type="EMBL" id="CAB4703022.1"/>
    </source>
</evidence>
<dbReference type="EMBL" id="CAFBIY010000083">
    <property type="protein sequence ID" value="CAB4851508.1"/>
    <property type="molecule type" value="Genomic_DNA"/>
</dbReference>
<dbReference type="AlphaFoldDB" id="A0A6J6ABK3"/>
<dbReference type="EMBL" id="CAFBMT010000008">
    <property type="protein sequence ID" value="CAB4935126.1"/>
    <property type="molecule type" value="Genomic_DNA"/>
</dbReference>
<dbReference type="EMBL" id="CAESGF010000036">
    <property type="protein sequence ID" value="CAB4365563.1"/>
    <property type="molecule type" value="Genomic_DNA"/>
</dbReference>
<proteinExistence type="predicted"/>
<dbReference type="InterPro" id="IPR036291">
    <property type="entry name" value="NAD(P)-bd_dom_sf"/>
</dbReference>